<dbReference type="Proteomes" id="UP000000304">
    <property type="component" value="Chromosome 3R"/>
</dbReference>
<gene>
    <name evidence="2" type="primary">Dsim\GD20065</name>
    <name evidence="2" type="ORF">Dsim_GD20065</name>
</gene>
<protein>
    <submittedName>
        <fullName evidence="2">GD20065</fullName>
    </submittedName>
</protein>
<keyword evidence="3" id="KW-1185">Reference proteome</keyword>
<reference evidence="2 3" key="1">
    <citation type="journal article" date="2007" name="Nature">
        <title>Evolution of genes and genomes on the Drosophila phylogeny.</title>
        <authorList>
            <consortium name="Drosophila 12 Genomes Consortium"/>
            <person name="Clark A.G."/>
            <person name="Eisen M.B."/>
            <person name="Smith D.R."/>
            <person name="Bergman C.M."/>
            <person name="Oliver B."/>
            <person name="Markow T.A."/>
            <person name="Kaufman T.C."/>
            <person name="Kellis M."/>
            <person name="Gelbart W."/>
            <person name="Iyer V.N."/>
            <person name="Pollard D.A."/>
            <person name="Sackton T.B."/>
            <person name="Larracuente A.M."/>
            <person name="Singh N.D."/>
            <person name="Abad J.P."/>
            <person name="Abt D.N."/>
            <person name="Adryan B."/>
            <person name="Aguade M."/>
            <person name="Akashi H."/>
            <person name="Anderson W.W."/>
            <person name="Aquadro C.F."/>
            <person name="Ardell D.H."/>
            <person name="Arguello R."/>
            <person name="Artieri C.G."/>
            <person name="Barbash D.A."/>
            <person name="Barker D."/>
            <person name="Barsanti P."/>
            <person name="Batterham P."/>
            <person name="Batzoglou S."/>
            <person name="Begun D."/>
            <person name="Bhutkar A."/>
            <person name="Blanco E."/>
            <person name="Bosak S.A."/>
            <person name="Bradley R.K."/>
            <person name="Brand A.D."/>
            <person name="Brent M.R."/>
            <person name="Brooks A.N."/>
            <person name="Brown R.H."/>
            <person name="Butlin R.K."/>
            <person name="Caggese C."/>
            <person name="Calvi B.R."/>
            <person name="Bernardo de Carvalho A."/>
            <person name="Caspi A."/>
            <person name="Castrezana S."/>
            <person name="Celniker S.E."/>
            <person name="Chang J.L."/>
            <person name="Chapple C."/>
            <person name="Chatterji S."/>
            <person name="Chinwalla A."/>
            <person name="Civetta A."/>
            <person name="Clifton S.W."/>
            <person name="Comeron J.M."/>
            <person name="Costello J.C."/>
            <person name="Coyne J.A."/>
            <person name="Daub J."/>
            <person name="David R.G."/>
            <person name="Delcher A.L."/>
            <person name="Delehaunty K."/>
            <person name="Do C.B."/>
            <person name="Ebling H."/>
            <person name="Edwards K."/>
            <person name="Eickbush T."/>
            <person name="Evans J.D."/>
            <person name="Filipski A."/>
            <person name="Findeiss S."/>
            <person name="Freyhult E."/>
            <person name="Fulton L."/>
            <person name="Fulton R."/>
            <person name="Garcia A.C."/>
            <person name="Gardiner A."/>
            <person name="Garfield D.A."/>
            <person name="Garvin B.E."/>
            <person name="Gibson G."/>
            <person name="Gilbert D."/>
            <person name="Gnerre S."/>
            <person name="Godfrey J."/>
            <person name="Good R."/>
            <person name="Gotea V."/>
            <person name="Gravely B."/>
            <person name="Greenberg A.J."/>
            <person name="Griffiths-Jones S."/>
            <person name="Gross S."/>
            <person name="Guigo R."/>
            <person name="Gustafson E.A."/>
            <person name="Haerty W."/>
            <person name="Hahn M.W."/>
            <person name="Halligan D.L."/>
            <person name="Halpern A.L."/>
            <person name="Halter G.M."/>
            <person name="Han M.V."/>
            <person name="Heger A."/>
            <person name="Hillier L."/>
            <person name="Hinrichs A.S."/>
            <person name="Holmes I."/>
            <person name="Hoskins R.A."/>
            <person name="Hubisz M.J."/>
            <person name="Hultmark D."/>
            <person name="Huntley M.A."/>
            <person name="Jaffe D.B."/>
            <person name="Jagadeeshan S."/>
            <person name="Jeck W.R."/>
            <person name="Johnson J."/>
            <person name="Jones C.D."/>
            <person name="Jordan W.C."/>
            <person name="Karpen G.H."/>
            <person name="Kataoka E."/>
            <person name="Keightley P.D."/>
            <person name="Kheradpour P."/>
            <person name="Kirkness E.F."/>
            <person name="Koerich L.B."/>
            <person name="Kristiansen K."/>
            <person name="Kudrna D."/>
            <person name="Kulathinal R.J."/>
            <person name="Kumar S."/>
            <person name="Kwok R."/>
            <person name="Lander E."/>
            <person name="Langley C.H."/>
            <person name="Lapoint R."/>
            <person name="Lazzaro B.P."/>
            <person name="Lee S.J."/>
            <person name="Levesque L."/>
            <person name="Li R."/>
            <person name="Lin C.F."/>
            <person name="Lin M.F."/>
            <person name="Lindblad-Toh K."/>
            <person name="Llopart A."/>
            <person name="Long M."/>
            <person name="Low L."/>
            <person name="Lozovsky E."/>
            <person name="Lu J."/>
            <person name="Luo M."/>
            <person name="Machado C.A."/>
            <person name="Makalowski W."/>
            <person name="Marzo M."/>
            <person name="Matsuda M."/>
            <person name="Matzkin L."/>
            <person name="McAllister B."/>
            <person name="McBride C.S."/>
            <person name="McKernan B."/>
            <person name="McKernan K."/>
            <person name="Mendez-Lago M."/>
            <person name="Minx P."/>
            <person name="Mollenhauer M.U."/>
            <person name="Montooth K."/>
            <person name="Mount S.M."/>
            <person name="Mu X."/>
            <person name="Myers E."/>
            <person name="Negre B."/>
            <person name="Newfeld S."/>
            <person name="Nielsen R."/>
            <person name="Noor M.A."/>
            <person name="O'Grady P."/>
            <person name="Pachter L."/>
            <person name="Papaceit M."/>
            <person name="Parisi M.J."/>
            <person name="Parisi M."/>
            <person name="Parts L."/>
            <person name="Pedersen J.S."/>
            <person name="Pesole G."/>
            <person name="Phillippy A.M."/>
            <person name="Ponting C.P."/>
            <person name="Pop M."/>
            <person name="Porcelli D."/>
            <person name="Powell J.R."/>
            <person name="Prohaska S."/>
            <person name="Pruitt K."/>
            <person name="Puig M."/>
            <person name="Quesneville H."/>
            <person name="Ram K.R."/>
            <person name="Rand D."/>
            <person name="Rasmussen M.D."/>
            <person name="Reed L.K."/>
            <person name="Reenan R."/>
            <person name="Reily A."/>
            <person name="Remington K.A."/>
            <person name="Rieger T.T."/>
            <person name="Ritchie M.G."/>
            <person name="Robin C."/>
            <person name="Rogers Y.H."/>
            <person name="Rohde C."/>
            <person name="Rozas J."/>
            <person name="Rubenfield M.J."/>
            <person name="Ruiz A."/>
            <person name="Russo S."/>
            <person name="Salzberg S.L."/>
            <person name="Sanchez-Gracia A."/>
            <person name="Saranga D.J."/>
            <person name="Sato H."/>
            <person name="Schaeffer S.W."/>
            <person name="Schatz M.C."/>
            <person name="Schlenke T."/>
            <person name="Schwartz R."/>
            <person name="Segarra C."/>
            <person name="Singh R.S."/>
            <person name="Sirot L."/>
            <person name="Sirota M."/>
            <person name="Sisneros N.B."/>
            <person name="Smith C.D."/>
            <person name="Smith T.F."/>
            <person name="Spieth J."/>
            <person name="Stage D.E."/>
            <person name="Stark A."/>
            <person name="Stephan W."/>
            <person name="Strausberg R.L."/>
            <person name="Strempel S."/>
            <person name="Sturgill D."/>
            <person name="Sutton G."/>
            <person name="Sutton G.G."/>
            <person name="Tao W."/>
            <person name="Teichmann S."/>
            <person name="Tobari Y.N."/>
            <person name="Tomimura Y."/>
            <person name="Tsolas J.M."/>
            <person name="Valente V.L."/>
            <person name="Venter E."/>
            <person name="Venter J.C."/>
            <person name="Vicario S."/>
            <person name="Vieira F.G."/>
            <person name="Vilella A.J."/>
            <person name="Villasante A."/>
            <person name="Walenz B."/>
            <person name="Wang J."/>
            <person name="Wasserman M."/>
            <person name="Watts T."/>
            <person name="Wilson D."/>
            <person name="Wilson R.K."/>
            <person name="Wing R.A."/>
            <person name="Wolfner M.F."/>
            <person name="Wong A."/>
            <person name="Wong G.K."/>
            <person name="Wu C.I."/>
            <person name="Wu G."/>
            <person name="Yamamoto D."/>
            <person name="Yang H.P."/>
            <person name="Yang S.P."/>
            <person name="Yorke J.A."/>
            <person name="Yoshida K."/>
            <person name="Zdobnov E."/>
            <person name="Zhang P."/>
            <person name="Zhang Y."/>
            <person name="Zimin A.V."/>
            <person name="Baldwin J."/>
            <person name="Abdouelleil A."/>
            <person name="Abdulkadir J."/>
            <person name="Abebe A."/>
            <person name="Abera B."/>
            <person name="Abreu J."/>
            <person name="Acer S.C."/>
            <person name="Aftuck L."/>
            <person name="Alexander A."/>
            <person name="An P."/>
            <person name="Anderson E."/>
            <person name="Anderson S."/>
            <person name="Arachi H."/>
            <person name="Azer M."/>
            <person name="Bachantsang P."/>
            <person name="Barry A."/>
            <person name="Bayul T."/>
            <person name="Berlin A."/>
            <person name="Bessette D."/>
            <person name="Bloom T."/>
            <person name="Blye J."/>
            <person name="Boguslavskiy L."/>
            <person name="Bonnet C."/>
            <person name="Boukhgalter B."/>
            <person name="Bourzgui I."/>
            <person name="Brown A."/>
            <person name="Cahill P."/>
            <person name="Channer S."/>
            <person name="Cheshatsang Y."/>
            <person name="Chuda L."/>
            <person name="Citroen M."/>
            <person name="Collymore A."/>
            <person name="Cooke P."/>
            <person name="Costello M."/>
            <person name="D'Aco K."/>
            <person name="Daza R."/>
            <person name="De Haan G."/>
            <person name="DeGray S."/>
            <person name="DeMaso C."/>
            <person name="Dhargay N."/>
            <person name="Dooley K."/>
            <person name="Dooley E."/>
            <person name="Doricent M."/>
            <person name="Dorje P."/>
            <person name="Dorjee K."/>
            <person name="Dupes A."/>
            <person name="Elong R."/>
            <person name="Falk J."/>
            <person name="Farina A."/>
            <person name="Faro S."/>
            <person name="Ferguson D."/>
            <person name="Fisher S."/>
            <person name="Foley C.D."/>
            <person name="Franke A."/>
            <person name="Friedrich D."/>
            <person name="Gadbois L."/>
            <person name="Gearin G."/>
            <person name="Gearin C.R."/>
            <person name="Giannoukos G."/>
            <person name="Goode T."/>
            <person name="Graham J."/>
            <person name="Grandbois E."/>
            <person name="Grewal S."/>
            <person name="Gyaltsen K."/>
            <person name="Hafez N."/>
            <person name="Hagos B."/>
            <person name="Hall J."/>
            <person name="Henson C."/>
            <person name="Hollinger A."/>
            <person name="Honan T."/>
            <person name="Huard M.D."/>
            <person name="Hughes L."/>
            <person name="Hurhula B."/>
            <person name="Husby M.E."/>
            <person name="Kamat A."/>
            <person name="Kanga B."/>
            <person name="Kashin S."/>
            <person name="Khazanovich D."/>
            <person name="Kisner P."/>
            <person name="Lance K."/>
            <person name="Lara M."/>
            <person name="Lee W."/>
            <person name="Lennon N."/>
            <person name="Letendre F."/>
            <person name="LeVine R."/>
            <person name="Lipovsky A."/>
            <person name="Liu X."/>
            <person name="Liu J."/>
            <person name="Liu S."/>
            <person name="Lokyitsang T."/>
            <person name="Lokyitsang Y."/>
            <person name="Lubonja R."/>
            <person name="Lui A."/>
            <person name="MacDonald P."/>
            <person name="Magnisalis V."/>
            <person name="Maru K."/>
            <person name="Matthews C."/>
            <person name="McCusker W."/>
            <person name="McDonough S."/>
            <person name="Mehta T."/>
            <person name="Meldrim J."/>
            <person name="Meneus L."/>
            <person name="Mihai O."/>
            <person name="Mihalev A."/>
            <person name="Mihova T."/>
            <person name="Mittelman R."/>
            <person name="Mlenga V."/>
            <person name="Montmayeur A."/>
            <person name="Mulrain L."/>
            <person name="Navidi A."/>
            <person name="Naylor J."/>
            <person name="Negash T."/>
            <person name="Nguyen T."/>
            <person name="Nguyen N."/>
            <person name="Nicol R."/>
            <person name="Norbu C."/>
            <person name="Norbu N."/>
            <person name="Novod N."/>
            <person name="O'Neill B."/>
            <person name="Osman S."/>
            <person name="Markiewicz E."/>
            <person name="Oyono O.L."/>
            <person name="Patti C."/>
            <person name="Phunkhang P."/>
            <person name="Pierre F."/>
            <person name="Priest M."/>
            <person name="Raghuraman S."/>
            <person name="Rege F."/>
            <person name="Reyes R."/>
            <person name="Rise C."/>
            <person name="Rogov P."/>
            <person name="Ross K."/>
            <person name="Ryan E."/>
            <person name="Settipalli S."/>
            <person name="Shea T."/>
            <person name="Sherpa N."/>
            <person name="Shi L."/>
            <person name="Shih D."/>
            <person name="Sparrow T."/>
            <person name="Spaulding J."/>
            <person name="Stalker J."/>
            <person name="Stange-Thomann N."/>
            <person name="Stavropoulos S."/>
            <person name="Stone C."/>
            <person name="Strader C."/>
            <person name="Tesfaye S."/>
            <person name="Thomson T."/>
            <person name="Thoulutsang Y."/>
            <person name="Thoulutsang D."/>
            <person name="Topham K."/>
            <person name="Topping I."/>
            <person name="Tsamla T."/>
            <person name="Vassiliev H."/>
            <person name="Vo A."/>
            <person name="Wangchuk T."/>
            <person name="Wangdi T."/>
            <person name="Weiand M."/>
            <person name="Wilkinson J."/>
            <person name="Wilson A."/>
            <person name="Yadav S."/>
            <person name="Young G."/>
            <person name="Yu Q."/>
            <person name="Zembek L."/>
            <person name="Zhong D."/>
            <person name="Zimmer A."/>
            <person name="Zwirko Z."/>
            <person name="Jaffe D.B."/>
            <person name="Alvarez P."/>
            <person name="Brockman W."/>
            <person name="Butler J."/>
            <person name="Chin C."/>
            <person name="Gnerre S."/>
            <person name="Grabherr M."/>
            <person name="Kleber M."/>
            <person name="Mauceli E."/>
            <person name="MacCallum I."/>
        </authorList>
    </citation>
    <scope>NUCLEOTIDE SEQUENCE [LARGE SCALE GENOMIC DNA]</scope>
    <source>
        <strain evidence="3">white501</strain>
    </source>
</reference>
<dbReference type="EMBL" id="CM000364">
    <property type="protein sequence ID" value="EDX12229.1"/>
    <property type="molecule type" value="Genomic_DNA"/>
</dbReference>
<feature type="region of interest" description="Disordered" evidence="1">
    <location>
        <begin position="1"/>
        <end position="23"/>
    </location>
</feature>
<proteinExistence type="predicted"/>
<feature type="region of interest" description="Disordered" evidence="1">
    <location>
        <begin position="39"/>
        <end position="62"/>
    </location>
</feature>
<accession>B4QS33</accession>
<name>B4QS33_DROSI</name>
<organism evidence="2 3">
    <name type="scientific">Drosophila simulans</name>
    <name type="common">Fruit fly</name>
    <dbReference type="NCBI Taxonomy" id="7240"/>
    <lineage>
        <taxon>Eukaryota</taxon>
        <taxon>Metazoa</taxon>
        <taxon>Ecdysozoa</taxon>
        <taxon>Arthropoda</taxon>
        <taxon>Hexapoda</taxon>
        <taxon>Insecta</taxon>
        <taxon>Pterygota</taxon>
        <taxon>Neoptera</taxon>
        <taxon>Endopterygota</taxon>
        <taxon>Diptera</taxon>
        <taxon>Brachycera</taxon>
        <taxon>Muscomorpha</taxon>
        <taxon>Ephydroidea</taxon>
        <taxon>Drosophilidae</taxon>
        <taxon>Drosophila</taxon>
        <taxon>Sophophora</taxon>
    </lineage>
</organism>
<sequence length="106" mass="10937">MARNGVRDTPPPAGHGPNTHLPCQRDWTGHSTCNVFSNWSRAGAPGSGLDSGKPTGKGRPAATPIHAIKRTCDQNSAADCIPYPRNVSPSPPLAMSSPGNLAAGEL</sequence>
<dbReference type="AlphaFoldDB" id="B4QS33"/>
<evidence type="ECO:0000313" key="3">
    <source>
        <dbReference type="Proteomes" id="UP000000304"/>
    </source>
</evidence>
<feature type="region of interest" description="Disordered" evidence="1">
    <location>
        <begin position="83"/>
        <end position="106"/>
    </location>
</feature>
<dbReference type="HOGENOM" id="CLU_2225959_0_0_1"/>
<evidence type="ECO:0000256" key="1">
    <source>
        <dbReference type="SAM" id="MobiDB-lite"/>
    </source>
</evidence>
<evidence type="ECO:0000313" key="2">
    <source>
        <dbReference type="EMBL" id="EDX12229.1"/>
    </source>
</evidence>